<protein>
    <submittedName>
        <fullName evidence="1">Transposase</fullName>
    </submittedName>
</protein>
<proteinExistence type="predicted"/>
<dbReference type="EMBL" id="AUZZ01010772">
    <property type="protein sequence ID" value="EQD28687.1"/>
    <property type="molecule type" value="Genomic_DNA"/>
</dbReference>
<reference evidence="1" key="2">
    <citation type="journal article" date="2014" name="ISME J.">
        <title>Microbial stratification in low pH oxic and suboxic macroscopic growths along an acid mine drainage.</title>
        <authorList>
            <person name="Mendez-Garcia C."/>
            <person name="Mesa V."/>
            <person name="Sprenger R.R."/>
            <person name="Richter M."/>
            <person name="Diez M.S."/>
            <person name="Solano J."/>
            <person name="Bargiela R."/>
            <person name="Golyshina O.V."/>
            <person name="Manteca A."/>
            <person name="Ramos J.L."/>
            <person name="Gallego J.R."/>
            <person name="Llorente I."/>
            <person name="Martins Dos Santos V.A."/>
            <person name="Jensen O.N."/>
            <person name="Pelaez A.I."/>
            <person name="Sanchez J."/>
            <person name="Ferrer M."/>
        </authorList>
    </citation>
    <scope>NUCLEOTIDE SEQUENCE</scope>
</reference>
<name>T0YA59_9ZZZZ</name>
<sequence length="130" mass="14514">MNDQVLTPAGGIGTALEKSWRGEREAVYERLALTAAQQRAIEELVRLSPARKVGKGALRNIRGSLPSKKCEALRICESHTVERMCLYELELDPRVVGYVTQVPLARVERRLPNGHRHITAATLDVLVFAR</sequence>
<feature type="non-terminal residue" evidence="1">
    <location>
        <position position="130"/>
    </location>
</feature>
<reference evidence="1" key="1">
    <citation type="submission" date="2013-08" db="EMBL/GenBank/DDBJ databases">
        <authorList>
            <person name="Mendez C."/>
            <person name="Richter M."/>
            <person name="Ferrer M."/>
            <person name="Sanchez J."/>
        </authorList>
    </citation>
    <scope>NUCLEOTIDE SEQUENCE</scope>
</reference>
<gene>
    <name evidence="1" type="ORF">B2A_14818</name>
</gene>
<evidence type="ECO:0000313" key="1">
    <source>
        <dbReference type="EMBL" id="EQD28687.1"/>
    </source>
</evidence>
<comment type="caution">
    <text evidence="1">The sequence shown here is derived from an EMBL/GenBank/DDBJ whole genome shotgun (WGS) entry which is preliminary data.</text>
</comment>
<dbReference type="AlphaFoldDB" id="T0YA59"/>
<accession>T0YA59</accession>
<organism evidence="1">
    <name type="scientific">mine drainage metagenome</name>
    <dbReference type="NCBI Taxonomy" id="410659"/>
    <lineage>
        <taxon>unclassified sequences</taxon>
        <taxon>metagenomes</taxon>
        <taxon>ecological metagenomes</taxon>
    </lineage>
</organism>